<accession>A0A5D3E9Q9</accession>
<dbReference type="Proteomes" id="UP000324383">
    <property type="component" value="Unassembled WGS sequence"/>
</dbReference>
<comment type="caution">
    <text evidence="1">The sequence shown here is derived from an EMBL/GenBank/DDBJ whole genome shotgun (WGS) entry which is preliminary data.</text>
</comment>
<gene>
    <name evidence="1" type="ORF">FNJ60_12385</name>
</gene>
<organism evidence="1 2">
    <name type="scientific">Bacteroides pyogenes</name>
    <dbReference type="NCBI Taxonomy" id="310300"/>
    <lineage>
        <taxon>Bacteria</taxon>
        <taxon>Pseudomonadati</taxon>
        <taxon>Bacteroidota</taxon>
        <taxon>Bacteroidia</taxon>
        <taxon>Bacteroidales</taxon>
        <taxon>Bacteroidaceae</taxon>
        <taxon>Bacteroides</taxon>
    </lineage>
</organism>
<sequence>MKVVRTPSPSPEAKKREKINLFPSPEKIEEIPSVRDARQRDSKKILLRVDARTQVLVSPENNTPEYAEILRRRYKVERKIELRGGRKKSDSCM</sequence>
<dbReference type="AlphaFoldDB" id="A0A5D3E9Q9"/>
<reference evidence="1 2" key="1">
    <citation type="submission" date="2019-07" db="EMBL/GenBank/DDBJ databases">
        <title>Draft Genome Sequences of Bacteroides pyogenes Strains Isolated from the Uterus Holstein Dairy Cows with Metritis.</title>
        <authorList>
            <person name="Cunha F."/>
            <person name="Galvao K.N."/>
            <person name="Jeon S.J."/>
            <person name="Jeong K.C."/>
        </authorList>
    </citation>
    <scope>NUCLEOTIDE SEQUENCE [LARGE SCALE GENOMIC DNA]</scope>
    <source>
        <strain evidence="1 2">KG-31</strain>
    </source>
</reference>
<dbReference type="RefSeq" id="WP_148730796.1">
    <property type="nucleotide sequence ID" value="NZ_VKLW01000031.1"/>
</dbReference>
<protein>
    <submittedName>
        <fullName evidence="1">Uncharacterized protein</fullName>
    </submittedName>
</protein>
<dbReference type="EMBL" id="VKLW01000031">
    <property type="protein sequence ID" value="TYK32416.1"/>
    <property type="molecule type" value="Genomic_DNA"/>
</dbReference>
<evidence type="ECO:0000313" key="1">
    <source>
        <dbReference type="EMBL" id="TYK32416.1"/>
    </source>
</evidence>
<name>A0A5D3E9Q9_9BACE</name>
<evidence type="ECO:0000313" key="2">
    <source>
        <dbReference type="Proteomes" id="UP000324383"/>
    </source>
</evidence>
<proteinExistence type="predicted"/>
<keyword evidence="2" id="KW-1185">Reference proteome</keyword>